<accession>A0AA88DG24</accession>
<dbReference type="Proteomes" id="UP001187192">
    <property type="component" value="Unassembled WGS sequence"/>
</dbReference>
<reference evidence="2" key="1">
    <citation type="submission" date="2023-07" db="EMBL/GenBank/DDBJ databases">
        <title>draft genome sequence of fig (Ficus carica).</title>
        <authorList>
            <person name="Takahashi T."/>
            <person name="Nishimura K."/>
        </authorList>
    </citation>
    <scope>NUCLEOTIDE SEQUENCE</scope>
</reference>
<feature type="compositionally biased region" description="Basic and acidic residues" evidence="1">
    <location>
        <begin position="17"/>
        <end position="27"/>
    </location>
</feature>
<evidence type="ECO:0000313" key="3">
    <source>
        <dbReference type="Proteomes" id="UP001187192"/>
    </source>
</evidence>
<keyword evidence="3" id="KW-1185">Reference proteome</keyword>
<dbReference type="AlphaFoldDB" id="A0AA88DG24"/>
<evidence type="ECO:0000313" key="2">
    <source>
        <dbReference type="EMBL" id="GMN37464.1"/>
    </source>
</evidence>
<organism evidence="2 3">
    <name type="scientific">Ficus carica</name>
    <name type="common">Common fig</name>
    <dbReference type="NCBI Taxonomy" id="3494"/>
    <lineage>
        <taxon>Eukaryota</taxon>
        <taxon>Viridiplantae</taxon>
        <taxon>Streptophyta</taxon>
        <taxon>Embryophyta</taxon>
        <taxon>Tracheophyta</taxon>
        <taxon>Spermatophyta</taxon>
        <taxon>Magnoliopsida</taxon>
        <taxon>eudicotyledons</taxon>
        <taxon>Gunneridae</taxon>
        <taxon>Pentapetalae</taxon>
        <taxon>rosids</taxon>
        <taxon>fabids</taxon>
        <taxon>Rosales</taxon>
        <taxon>Moraceae</taxon>
        <taxon>Ficeae</taxon>
        <taxon>Ficus</taxon>
    </lineage>
</organism>
<proteinExistence type="predicted"/>
<feature type="compositionally biased region" description="Polar residues" evidence="1">
    <location>
        <begin position="1"/>
        <end position="10"/>
    </location>
</feature>
<protein>
    <submittedName>
        <fullName evidence="2">Uncharacterized protein</fullName>
    </submittedName>
</protein>
<name>A0AA88DG24_FICCA</name>
<comment type="caution">
    <text evidence="2">The sequence shown here is derived from an EMBL/GenBank/DDBJ whole genome shotgun (WGS) entry which is preliminary data.</text>
</comment>
<gene>
    <name evidence="2" type="ORF">TIFTF001_006841</name>
</gene>
<feature type="region of interest" description="Disordered" evidence="1">
    <location>
        <begin position="92"/>
        <end position="126"/>
    </location>
</feature>
<sequence>MISAPLSQSAPGPLDLNPRRRSSDLFSRRTGSGHLEAVIRSTGCEDSHHGDPAISTTAVGRESSLPRRENSCKWSPMVWKTTGVFKVTEKYDLRRKDRDGNRERDRGIHGEREKQSKVRERVYQKF</sequence>
<evidence type="ECO:0000256" key="1">
    <source>
        <dbReference type="SAM" id="MobiDB-lite"/>
    </source>
</evidence>
<dbReference type="EMBL" id="BTGU01000007">
    <property type="protein sequence ID" value="GMN37464.1"/>
    <property type="molecule type" value="Genomic_DNA"/>
</dbReference>
<feature type="region of interest" description="Disordered" evidence="1">
    <location>
        <begin position="1"/>
        <end position="70"/>
    </location>
</feature>